<reference evidence="1" key="1">
    <citation type="submission" date="2020-08" db="EMBL/GenBank/DDBJ databases">
        <title>Multicomponent nature underlies the extraordinary mechanical properties of spider dragline silk.</title>
        <authorList>
            <person name="Kono N."/>
            <person name="Nakamura H."/>
            <person name="Mori M."/>
            <person name="Yoshida Y."/>
            <person name="Ohtoshi R."/>
            <person name="Malay A.D."/>
            <person name="Moran D.A.P."/>
            <person name="Tomita M."/>
            <person name="Numata K."/>
            <person name="Arakawa K."/>
        </authorList>
    </citation>
    <scope>NUCLEOTIDE SEQUENCE</scope>
</reference>
<evidence type="ECO:0000313" key="2">
    <source>
        <dbReference type="Proteomes" id="UP000887159"/>
    </source>
</evidence>
<name>A0A8X7BLH8_TRICX</name>
<sequence length="136" mass="15350">MDWITKNSDAIAYIKLSLADEQALQFAAEDNAKVLWDKIRATYIGEGEDRKIDAGNELKNVRMKNGETVADYIARARGISTKYHSLGLDVSPRELVYHTVRGLNGKFSKVRDILKTQRGKSMGNFKGRRSNFKLAN</sequence>
<organism evidence="1 2">
    <name type="scientific">Trichonephila clavipes</name>
    <name type="common">Golden silk orbweaver</name>
    <name type="synonym">Nephila clavipes</name>
    <dbReference type="NCBI Taxonomy" id="2585209"/>
    <lineage>
        <taxon>Eukaryota</taxon>
        <taxon>Metazoa</taxon>
        <taxon>Ecdysozoa</taxon>
        <taxon>Arthropoda</taxon>
        <taxon>Chelicerata</taxon>
        <taxon>Arachnida</taxon>
        <taxon>Araneae</taxon>
        <taxon>Araneomorphae</taxon>
        <taxon>Entelegynae</taxon>
        <taxon>Araneoidea</taxon>
        <taxon>Nephilidae</taxon>
        <taxon>Trichonephila</taxon>
    </lineage>
</organism>
<dbReference type="Pfam" id="PF14223">
    <property type="entry name" value="Retrotran_gag_2"/>
    <property type="match status" value="1"/>
</dbReference>
<dbReference type="Proteomes" id="UP000887159">
    <property type="component" value="Unassembled WGS sequence"/>
</dbReference>
<protein>
    <submittedName>
        <fullName evidence="1">Retrovirus-related Pol polyprotein from transposon TNT 1-94</fullName>
    </submittedName>
</protein>
<accession>A0A8X7BLH8</accession>
<dbReference type="AlphaFoldDB" id="A0A8X7BLH8"/>
<keyword evidence="2" id="KW-1185">Reference proteome</keyword>
<dbReference type="EMBL" id="BMAU01021428">
    <property type="protein sequence ID" value="GFY34787.1"/>
    <property type="molecule type" value="Genomic_DNA"/>
</dbReference>
<evidence type="ECO:0000313" key="1">
    <source>
        <dbReference type="EMBL" id="GFY34787.1"/>
    </source>
</evidence>
<gene>
    <name evidence="1" type="primary">POLX_1853</name>
    <name evidence="1" type="ORF">TNCV_844821</name>
</gene>
<proteinExistence type="predicted"/>
<comment type="caution">
    <text evidence="1">The sequence shown here is derived from an EMBL/GenBank/DDBJ whole genome shotgun (WGS) entry which is preliminary data.</text>
</comment>